<comment type="caution">
    <text evidence="13">The sequence shown here is derived from an EMBL/GenBank/DDBJ whole genome shotgun (WGS) entry which is preliminary data.</text>
</comment>
<evidence type="ECO:0000256" key="4">
    <source>
        <dbReference type="ARBA" id="ARBA00022741"/>
    </source>
</evidence>
<dbReference type="SUPFAM" id="SSF52540">
    <property type="entry name" value="P-loop containing nucleoside triphosphate hydrolases"/>
    <property type="match status" value="1"/>
</dbReference>
<dbReference type="SMART" id="SM00382">
    <property type="entry name" value="AAA"/>
    <property type="match status" value="1"/>
</dbReference>
<dbReference type="PANTHER" id="PTHR42788">
    <property type="entry name" value="TAURINE IMPORT ATP-BINDING PROTEIN-RELATED"/>
    <property type="match status" value="1"/>
</dbReference>
<keyword evidence="5 13" id="KW-0067">ATP-binding</keyword>
<evidence type="ECO:0000256" key="8">
    <source>
        <dbReference type="ARBA" id="ARBA00039025"/>
    </source>
</evidence>
<proteinExistence type="inferred from homology"/>
<evidence type="ECO:0000313" key="14">
    <source>
        <dbReference type="Proteomes" id="UP000281431"/>
    </source>
</evidence>
<dbReference type="InterPro" id="IPR003439">
    <property type="entry name" value="ABC_transporter-like_ATP-bd"/>
</dbReference>
<evidence type="ECO:0000256" key="2">
    <source>
        <dbReference type="ARBA" id="ARBA00022448"/>
    </source>
</evidence>
<accession>A0A3N6NR55</accession>
<dbReference type="Proteomes" id="UP000281431">
    <property type="component" value="Unassembled WGS sequence"/>
</dbReference>
<keyword evidence="14" id="KW-1185">Reference proteome</keyword>
<keyword evidence="3" id="KW-0500">Molybdenum</keyword>
<dbReference type="FunFam" id="3.40.50.300:FF:000425">
    <property type="entry name" value="Probable ABC transporter, ATP-binding subunit"/>
    <property type="match status" value="1"/>
</dbReference>
<organism evidence="13 14">
    <name type="scientific">Natrarchaeobius chitinivorans</name>
    <dbReference type="NCBI Taxonomy" id="1679083"/>
    <lineage>
        <taxon>Archaea</taxon>
        <taxon>Methanobacteriati</taxon>
        <taxon>Methanobacteriota</taxon>
        <taxon>Stenosarchaea group</taxon>
        <taxon>Halobacteria</taxon>
        <taxon>Halobacteriales</taxon>
        <taxon>Natrialbaceae</taxon>
        <taxon>Natrarchaeobius</taxon>
    </lineage>
</organism>
<evidence type="ECO:0000256" key="10">
    <source>
        <dbReference type="ARBA" id="ARBA00047936"/>
    </source>
</evidence>
<dbReference type="GO" id="GO:0005886">
    <property type="term" value="C:plasma membrane"/>
    <property type="evidence" value="ECO:0007669"/>
    <property type="project" value="UniProtKB-SubCell"/>
</dbReference>
<feature type="domain" description="ABC transporter" evidence="12">
    <location>
        <begin position="4"/>
        <end position="232"/>
    </location>
</feature>
<dbReference type="PANTHER" id="PTHR42788:SF13">
    <property type="entry name" value="ALIPHATIC SULFONATES IMPORT ATP-BINDING PROTEIN SSUB"/>
    <property type="match status" value="1"/>
</dbReference>
<dbReference type="OrthoDB" id="18368at2157"/>
<comment type="catalytic activity">
    <reaction evidence="10">
        <text>tungstate(in) + ATP + H2O = tungstate(out) + ADP + phosphate + H(+)</text>
        <dbReference type="Rhea" id="RHEA:35027"/>
        <dbReference type="ChEBI" id="CHEBI:15377"/>
        <dbReference type="ChEBI" id="CHEBI:15378"/>
        <dbReference type="ChEBI" id="CHEBI:30616"/>
        <dbReference type="ChEBI" id="CHEBI:43474"/>
        <dbReference type="ChEBI" id="CHEBI:46502"/>
        <dbReference type="ChEBI" id="CHEBI:456216"/>
        <dbReference type="EC" id="7.3.2.6"/>
    </reaction>
</comment>
<comment type="subunit">
    <text evidence="7">The complex is composed of two ATP-binding proteins (WtpC), two transmembrane proteins (WtpB) and a solute-binding protein (WtpA).</text>
</comment>
<evidence type="ECO:0000256" key="7">
    <source>
        <dbReference type="ARBA" id="ARBA00038781"/>
    </source>
</evidence>
<dbReference type="GO" id="GO:0016887">
    <property type="term" value="F:ATP hydrolysis activity"/>
    <property type="evidence" value="ECO:0007669"/>
    <property type="project" value="InterPro"/>
</dbReference>
<dbReference type="PROSITE" id="PS00211">
    <property type="entry name" value="ABC_TRANSPORTER_1"/>
    <property type="match status" value="1"/>
</dbReference>
<gene>
    <name evidence="13" type="ORF">EA472_03795</name>
</gene>
<dbReference type="InterPro" id="IPR017871">
    <property type="entry name" value="ABC_transporter-like_CS"/>
</dbReference>
<reference evidence="13 14" key="1">
    <citation type="submission" date="2018-10" db="EMBL/GenBank/DDBJ databases">
        <title>Natrarchaeobius chitinivorans gen. nov., sp. nov., and Natrarchaeobius haloalkaliphilus sp. nov., alkaliphilic, chitin-utilizing haloarchaea from hypersaline alkaline lakes.</title>
        <authorList>
            <person name="Sorokin D.Y."/>
            <person name="Elcheninov A.G."/>
            <person name="Kostrikina N.A."/>
            <person name="Bale N.J."/>
            <person name="Sinninghe Damste J.S."/>
            <person name="Khijniak T.V."/>
            <person name="Kublanov I.V."/>
            <person name="Toshchakov S.V."/>
        </authorList>
    </citation>
    <scope>NUCLEOTIDE SEQUENCE [LARGE SCALE GENOMIC DNA]</scope>
    <source>
        <strain evidence="13 14">AArcht7</strain>
    </source>
</reference>
<evidence type="ECO:0000256" key="9">
    <source>
        <dbReference type="ARBA" id="ARBA00041133"/>
    </source>
</evidence>
<dbReference type="GO" id="GO:1901238">
    <property type="term" value="F:ABC-type tungstate transporter activity"/>
    <property type="evidence" value="ECO:0007669"/>
    <property type="project" value="UniProtKB-EC"/>
</dbReference>
<sequence length="255" mass="28464">MSQIEIRDVEKVYNSEVVAVDGVNSTIESGEFVSILGPSGCGKSTLLFMIGGFIERTNGEITVDGESVTEPGPNRGMVFQESVLYPWLTVEDNIGWGLKIQGVPEVERRESVQEFISMIGLEGFEDAYPSELSGGMQQRAAMARVLVSNPNVLLMDEPFGALDAQTREVMQDELLDIWQRTGQTCVFVTHSIDEALFLSDRVLVLTARPASIKLEVDLTEFERPRDSSLKQSEAFRQRREEVWQTLQEEVSIAQP</sequence>
<evidence type="ECO:0000256" key="5">
    <source>
        <dbReference type="ARBA" id="ARBA00022840"/>
    </source>
</evidence>
<evidence type="ECO:0000256" key="3">
    <source>
        <dbReference type="ARBA" id="ARBA00022505"/>
    </source>
</evidence>
<evidence type="ECO:0000259" key="12">
    <source>
        <dbReference type="PROSITE" id="PS50893"/>
    </source>
</evidence>
<evidence type="ECO:0000256" key="1">
    <source>
        <dbReference type="ARBA" id="ARBA00004236"/>
    </source>
</evidence>
<dbReference type="Pfam" id="PF00005">
    <property type="entry name" value="ABC_tran"/>
    <property type="match status" value="1"/>
</dbReference>
<comment type="function">
    <text evidence="11">Part of the ABC transporter complex WtpABC involved in molybdate/tungstate import. Responsible for energy coupling to the transport system.</text>
</comment>
<dbReference type="InterPro" id="IPR050166">
    <property type="entry name" value="ABC_transporter_ATP-bind"/>
</dbReference>
<dbReference type="PROSITE" id="PS50893">
    <property type="entry name" value="ABC_TRANSPORTER_2"/>
    <property type="match status" value="1"/>
</dbReference>
<dbReference type="EMBL" id="REFZ01000002">
    <property type="protein sequence ID" value="RQH02433.1"/>
    <property type="molecule type" value="Genomic_DNA"/>
</dbReference>
<keyword evidence="2" id="KW-0813">Transport</keyword>
<evidence type="ECO:0000313" key="13">
    <source>
        <dbReference type="EMBL" id="RQH02433.1"/>
    </source>
</evidence>
<dbReference type="GO" id="GO:0005524">
    <property type="term" value="F:ATP binding"/>
    <property type="evidence" value="ECO:0007669"/>
    <property type="project" value="UniProtKB-KW"/>
</dbReference>
<dbReference type="InterPro" id="IPR027417">
    <property type="entry name" value="P-loop_NTPase"/>
</dbReference>
<dbReference type="EC" id="7.3.2.6" evidence="8"/>
<evidence type="ECO:0000256" key="11">
    <source>
        <dbReference type="ARBA" id="ARBA00057369"/>
    </source>
</evidence>
<dbReference type="CDD" id="cd03293">
    <property type="entry name" value="ABC_NrtD_SsuB_transporters"/>
    <property type="match status" value="1"/>
</dbReference>
<keyword evidence="4" id="KW-0547">Nucleotide-binding</keyword>
<comment type="similarity">
    <text evidence="6">Belongs to the ABC transporter superfamily. Sulfate/tungstate importer (TC 3.A.1.6) family.</text>
</comment>
<name>A0A3N6NR55_NATCH</name>
<dbReference type="Gene3D" id="3.40.50.300">
    <property type="entry name" value="P-loop containing nucleotide triphosphate hydrolases"/>
    <property type="match status" value="1"/>
</dbReference>
<evidence type="ECO:0000256" key="6">
    <source>
        <dbReference type="ARBA" id="ARBA00038307"/>
    </source>
</evidence>
<comment type="subcellular location">
    <subcellularLocation>
        <location evidence="1">Cell membrane</location>
    </subcellularLocation>
</comment>
<protein>
    <recommendedName>
        <fullName evidence="9">Molybdate/tungstate import ATP-binding protein WtpC</fullName>
        <ecNumber evidence="8">7.3.2.6</ecNumber>
    </recommendedName>
</protein>
<dbReference type="AlphaFoldDB" id="A0A3N6NR55"/>
<dbReference type="InterPro" id="IPR003593">
    <property type="entry name" value="AAA+_ATPase"/>
</dbReference>